<dbReference type="InterPro" id="IPR036165">
    <property type="entry name" value="YefM-like_sf"/>
</dbReference>
<evidence type="ECO:0000256" key="1">
    <source>
        <dbReference type="ARBA" id="ARBA00009981"/>
    </source>
</evidence>
<comment type="function">
    <text evidence="2">Antitoxin component of a type II toxin-antitoxin (TA) system.</text>
</comment>
<dbReference type="STRING" id="1423792.FD09_GL002989"/>
<name>A0A0R1MW60_9LACO</name>
<keyword evidence="4" id="KW-1185">Reference proteome</keyword>
<dbReference type="Pfam" id="PF02604">
    <property type="entry name" value="PhdYeFM_antitox"/>
    <property type="match status" value="1"/>
</dbReference>
<accession>A0A0R1MW60</accession>
<dbReference type="SUPFAM" id="SSF143120">
    <property type="entry name" value="YefM-like"/>
    <property type="match status" value="1"/>
</dbReference>
<dbReference type="InterPro" id="IPR006442">
    <property type="entry name" value="Antitoxin_Phd/YefM"/>
</dbReference>
<reference evidence="3 4" key="1">
    <citation type="journal article" date="2015" name="Genome Announc.">
        <title>Expanding the biotechnology potential of lactobacilli through comparative genomics of 213 strains and associated genera.</title>
        <authorList>
            <person name="Sun Z."/>
            <person name="Harris H.M."/>
            <person name="McCann A."/>
            <person name="Guo C."/>
            <person name="Argimon S."/>
            <person name="Zhang W."/>
            <person name="Yang X."/>
            <person name="Jeffery I.B."/>
            <person name="Cooney J.C."/>
            <person name="Kagawa T.F."/>
            <person name="Liu W."/>
            <person name="Song Y."/>
            <person name="Salvetti E."/>
            <person name="Wrobel A."/>
            <person name="Rasinkangas P."/>
            <person name="Parkhill J."/>
            <person name="Rea M.C."/>
            <person name="O'Sullivan O."/>
            <person name="Ritari J."/>
            <person name="Douillard F.P."/>
            <person name="Paul Ross R."/>
            <person name="Yang R."/>
            <person name="Briner A.E."/>
            <person name="Felis G.E."/>
            <person name="de Vos W.M."/>
            <person name="Barrangou R."/>
            <person name="Klaenhammer T.R."/>
            <person name="Caufield P.W."/>
            <person name="Cui Y."/>
            <person name="Zhang H."/>
            <person name="O'Toole P.W."/>
        </authorList>
    </citation>
    <scope>NUCLEOTIDE SEQUENCE [LARGE SCALE GENOMIC DNA]</scope>
    <source>
        <strain evidence="3 4">DSM 12744</strain>
    </source>
</reference>
<dbReference type="OrthoDB" id="2427986at2"/>
<dbReference type="RefSeq" id="WP_057820798.1">
    <property type="nucleotide sequence ID" value="NZ_AZEC01000008.1"/>
</dbReference>
<dbReference type="EMBL" id="AZEC01000008">
    <property type="protein sequence ID" value="KRL12406.1"/>
    <property type="molecule type" value="Genomic_DNA"/>
</dbReference>
<evidence type="ECO:0000313" key="4">
    <source>
        <dbReference type="Proteomes" id="UP000051330"/>
    </source>
</evidence>
<dbReference type="AlphaFoldDB" id="A0A0R1MW60"/>
<dbReference type="Proteomes" id="UP000051330">
    <property type="component" value="Unassembled WGS sequence"/>
</dbReference>
<dbReference type="Gene3D" id="3.40.1620.10">
    <property type="entry name" value="YefM-like domain"/>
    <property type="match status" value="1"/>
</dbReference>
<dbReference type="NCBIfam" id="TIGR01552">
    <property type="entry name" value="phd_fam"/>
    <property type="match status" value="1"/>
</dbReference>
<evidence type="ECO:0000256" key="2">
    <source>
        <dbReference type="RuleBase" id="RU362080"/>
    </source>
</evidence>
<comment type="caution">
    <text evidence="3">The sequence shown here is derived from an EMBL/GenBank/DDBJ whole genome shotgun (WGS) entry which is preliminary data.</text>
</comment>
<protein>
    <recommendedName>
        <fullName evidence="2">Antitoxin</fullName>
    </recommendedName>
</protein>
<evidence type="ECO:0000313" key="3">
    <source>
        <dbReference type="EMBL" id="KRL12406.1"/>
    </source>
</evidence>
<organism evidence="3 4">
    <name type="scientific">Schleiferilactobacillus perolens DSM 12744</name>
    <dbReference type="NCBI Taxonomy" id="1423792"/>
    <lineage>
        <taxon>Bacteria</taxon>
        <taxon>Bacillati</taxon>
        <taxon>Bacillota</taxon>
        <taxon>Bacilli</taxon>
        <taxon>Lactobacillales</taxon>
        <taxon>Lactobacillaceae</taxon>
        <taxon>Schleiferilactobacillus</taxon>
    </lineage>
</organism>
<dbReference type="PATRIC" id="fig|1423792.3.peg.3071"/>
<sequence>MVKSMTPKEAQSELFTLIKNVNRDSQPVVIVGSNQSDSAVLMSKADYDAQQETMALLLNGQIQAAFERQNEESVNLADMMREIDRQE</sequence>
<proteinExistence type="inferred from homology"/>
<comment type="similarity">
    <text evidence="1 2">Belongs to the phD/YefM antitoxin family.</text>
</comment>
<gene>
    <name evidence="3" type="ORF">FD09_GL002989</name>
</gene>